<dbReference type="OrthoDB" id="71549at2759"/>
<evidence type="ECO:0000256" key="1">
    <source>
        <dbReference type="ARBA" id="ARBA00000798"/>
    </source>
</evidence>
<dbReference type="EC" id="3.1.4.4" evidence="2"/>
<evidence type="ECO:0000256" key="6">
    <source>
        <dbReference type="ARBA" id="ARBA00023098"/>
    </source>
</evidence>
<dbReference type="InterPro" id="IPR001736">
    <property type="entry name" value="PLipase_D/transphosphatidylase"/>
</dbReference>
<proteinExistence type="predicted"/>
<feature type="domain" description="PLD phosphodiesterase" evidence="7">
    <location>
        <begin position="84"/>
        <end position="119"/>
    </location>
</feature>
<keyword evidence="4" id="KW-0378">Hydrolase</keyword>
<reference evidence="8 9" key="1">
    <citation type="submission" date="2020-10" db="EMBL/GenBank/DDBJ databases">
        <title>The Coptis chinensis genome and diversification of protoberbering-type alkaloids.</title>
        <authorList>
            <person name="Wang B."/>
            <person name="Shu S."/>
            <person name="Song C."/>
            <person name="Liu Y."/>
        </authorList>
    </citation>
    <scope>NUCLEOTIDE SEQUENCE [LARGE SCALE GENOMIC DNA]</scope>
    <source>
        <strain evidence="8">HL-2020</strain>
        <tissue evidence="8">Leaf</tissue>
    </source>
</reference>
<keyword evidence="9" id="KW-1185">Reference proteome</keyword>
<name>A0A835IG43_9MAGN</name>
<dbReference type="Gene3D" id="3.30.870.10">
    <property type="entry name" value="Endonuclease Chain A"/>
    <property type="match status" value="1"/>
</dbReference>
<gene>
    <name evidence="8" type="ORF">IFM89_000940</name>
</gene>
<organism evidence="8 9">
    <name type="scientific">Coptis chinensis</name>
    <dbReference type="NCBI Taxonomy" id="261450"/>
    <lineage>
        <taxon>Eukaryota</taxon>
        <taxon>Viridiplantae</taxon>
        <taxon>Streptophyta</taxon>
        <taxon>Embryophyta</taxon>
        <taxon>Tracheophyta</taxon>
        <taxon>Spermatophyta</taxon>
        <taxon>Magnoliopsida</taxon>
        <taxon>Ranunculales</taxon>
        <taxon>Ranunculaceae</taxon>
        <taxon>Coptidoideae</taxon>
        <taxon>Coptis</taxon>
    </lineage>
</organism>
<sequence>MVLVSVLVVYVNNTELKTNRWDAEFATKAYKDEVEALAQRQLLEDLEYEVREAEEAAEGNFESARLLALLISLGVNLPIQVVGTLFKHHQKCIVVDTQASGNNRKITAFIGGLDLCDGHYDTPEHRLFRDLDSVFANDFHNPTFPVRGPRQPWHDLHCRIDGPVAHDILTNFEQRWRKATKWKDIGIKKVTRWYDDALINLYRMSWILTPAASNDENVRVSKEGDPENWHVQVFRSIDSGSVKEFPKVVKEAEKQNLMCGKNLKIDRSIHAAYVKAIRSLQGGF</sequence>
<evidence type="ECO:0000313" key="8">
    <source>
        <dbReference type="EMBL" id="KAF9618305.1"/>
    </source>
</evidence>
<dbReference type="GO" id="GO:0009395">
    <property type="term" value="P:phospholipid catabolic process"/>
    <property type="evidence" value="ECO:0007669"/>
    <property type="project" value="TreeGrafter"/>
</dbReference>
<dbReference type="GO" id="GO:0005886">
    <property type="term" value="C:plasma membrane"/>
    <property type="evidence" value="ECO:0007669"/>
    <property type="project" value="TreeGrafter"/>
</dbReference>
<evidence type="ECO:0000256" key="2">
    <source>
        <dbReference type="ARBA" id="ARBA00012027"/>
    </source>
</evidence>
<dbReference type="EMBL" id="JADFTS010000002">
    <property type="protein sequence ID" value="KAF9618305.1"/>
    <property type="molecule type" value="Genomic_DNA"/>
</dbReference>
<dbReference type="PANTHER" id="PTHR18896:SF153">
    <property type="entry name" value="PHOSPHOLIPASE D"/>
    <property type="match status" value="1"/>
</dbReference>
<keyword evidence="3" id="KW-0677">Repeat</keyword>
<comment type="caution">
    <text evidence="8">The sequence shown here is derived from an EMBL/GenBank/DDBJ whole genome shotgun (WGS) entry which is preliminary data.</text>
</comment>
<evidence type="ECO:0000256" key="4">
    <source>
        <dbReference type="ARBA" id="ARBA00022801"/>
    </source>
</evidence>
<keyword evidence="6" id="KW-0443">Lipid metabolism</keyword>
<keyword evidence="5" id="KW-0442">Lipid degradation</keyword>
<dbReference type="SUPFAM" id="SSF56024">
    <property type="entry name" value="Phospholipase D/nuclease"/>
    <property type="match status" value="1"/>
</dbReference>
<accession>A0A835IG43</accession>
<dbReference type="PROSITE" id="PS50035">
    <property type="entry name" value="PLD"/>
    <property type="match status" value="1"/>
</dbReference>
<dbReference type="Proteomes" id="UP000631114">
    <property type="component" value="Unassembled WGS sequence"/>
</dbReference>
<comment type="catalytic activity">
    <reaction evidence="1">
        <text>a 1,2-diacyl-sn-glycero-3-phosphocholine + H2O = a 1,2-diacyl-sn-glycero-3-phosphate + choline + H(+)</text>
        <dbReference type="Rhea" id="RHEA:14445"/>
        <dbReference type="ChEBI" id="CHEBI:15354"/>
        <dbReference type="ChEBI" id="CHEBI:15377"/>
        <dbReference type="ChEBI" id="CHEBI:15378"/>
        <dbReference type="ChEBI" id="CHEBI:57643"/>
        <dbReference type="ChEBI" id="CHEBI:58608"/>
        <dbReference type="EC" id="3.1.4.4"/>
    </reaction>
</comment>
<dbReference type="PANTHER" id="PTHR18896">
    <property type="entry name" value="PHOSPHOLIPASE D"/>
    <property type="match status" value="1"/>
</dbReference>
<evidence type="ECO:0000259" key="7">
    <source>
        <dbReference type="PROSITE" id="PS50035"/>
    </source>
</evidence>
<evidence type="ECO:0000256" key="3">
    <source>
        <dbReference type="ARBA" id="ARBA00022737"/>
    </source>
</evidence>
<protein>
    <recommendedName>
        <fullName evidence="2">phospholipase D</fullName>
        <ecNumber evidence="2">3.1.4.4</ecNumber>
    </recommendedName>
</protein>
<dbReference type="GO" id="GO:0004630">
    <property type="term" value="F:phospholipase D activity"/>
    <property type="evidence" value="ECO:0007669"/>
    <property type="project" value="UniProtKB-EC"/>
</dbReference>
<dbReference type="InterPro" id="IPR015679">
    <property type="entry name" value="PLipase_D_fam"/>
</dbReference>
<evidence type="ECO:0000313" key="9">
    <source>
        <dbReference type="Proteomes" id="UP000631114"/>
    </source>
</evidence>
<dbReference type="AlphaFoldDB" id="A0A835IG43"/>
<evidence type="ECO:0000256" key="5">
    <source>
        <dbReference type="ARBA" id="ARBA00022963"/>
    </source>
</evidence>